<keyword evidence="2" id="KW-1185">Reference proteome</keyword>
<dbReference type="SUPFAM" id="SSF52540">
    <property type="entry name" value="P-loop containing nucleoside triphosphate hydrolases"/>
    <property type="match status" value="1"/>
</dbReference>
<dbReference type="Gene3D" id="3.40.50.300">
    <property type="entry name" value="P-loop containing nucleotide triphosphate hydrolases"/>
    <property type="match status" value="1"/>
</dbReference>
<protein>
    <submittedName>
        <fullName evidence="1">Uncharacterized protein</fullName>
    </submittedName>
</protein>
<dbReference type="CDD" id="cd00882">
    <property type="entry name" value="Ras_like_GTPase"/>
    <property type="match status" value="1"/>
</dbReference>
<proteinExistence type="predicted"/>
<evidence type="ECO:0000313" key="1">
    <source>
        <dbReference type="EMBL" id="OAX42752.1"/>
    </source>
</evidence>
<accession>A0A1B7NCZ3</accession>
<dbReference type="EMBL" id="KV448150">
    <property type="protein sequence ID" value="OAX42752.1"/>
    <property type="molecule type" value="Genomic_DNA"/>
</dbReference>
<dbReference type="AlphaFoldDB" id="A0A1B7NCZ3"/>
<dbReference type="OrthoDB" id="59699at2759"/>
<dbReference type="STRING" id="1314800.A0A1B7NCZ3"/>
<name>A0A1B7NCZ3_9AGAM</name>
<dbReference type="InParanoid" id="A0A1B7NCZ3"/>
<reference evidence="1 2" key="1">
    <citation type="submission" date="2016-06" db="EMBL/GenBank/DDBJ databases">
        <title>Comparative genomics of the ectomycorrhizal sister species Rhizopogon vinicolor and Rhizopogon vesiculosus (Basidiomycota: Boletales) reveals a divergence of the mating type B locus.</title>
        <authorList>
            <consortium name="DOE Joint Genome Institute"/>
            <person name="Mujic A.B."/>
            <person name="Kuo A."/>
            <person name="Tritt A."/>
            <person name="Lipzen A."/>
            <person name="Chen C."/>
            <person name="Johnson J."/>
            <person name="Sharma A."/>
            <person name="Barry K."/>
            <person name="Grigoriev I.V."/>
            <person name="Spatafora J.W."/>
        </authorList>
    </citation>
    <scope>NUCLEOTIDE SEQUENCE [LARGE SCALE GENOMIC DNA]</scope>
    <source>
        <strain evidence="1 2">AM-OR11-026</strain>
    </source>
</reference>
<gene>
    <name evidence="1" type="ORF">K503DRAFT_733001</name>
</gene>
<dbReference type="Proteomes" id="UP000092154">
    <property type="component" value="Unassembled WGS sequence"/>
</dbReference>
<organism evidence="1 2">
    <name type="scientific">Rhizopogon vinicolor AM-OR11-026</name>
    <dbReference type="NCBI Taxonomy" id="1314800"/>
    <lineage>
        <taxon>Eukaryota</taxon>
        <taxon>Fungi</taxon>
        <taxon>Dikarya</taxon>
        <taxon>Basidiomycota</taxon>
        <taxon>Agaricomycotina</taxon>
        <taxon>Agaricomycetes</taxon>
        <taxon>Agaricomycetidae</taxon>
        <taxon>Boletales</taxon>
        <taxon>Suillineae</taxon>
        <taxon>Rhizopogonaceae</taxon>
        <taxon>Rhizopogon</taxon>
    </lineage>
</organism>
<sequence length="144" mass="16317">MVSTAETFGRFRVLVVGRAGAGKTTLLQRICNTQENPEVFDGAGNKINVAVVKPSTNRWGCHDIRNGVVFRDYPDFVFHDSCGFKGFVNEFPEVQEFLLERASTTKPEERIHAIWQATMSEWFHLTLIFSVTGIASQWKTMSTR</sequence>
<dbReference type="InterPro" id="IPR027417">
    <property type="entry name" value="P-loop_NTPase"/>
</dbReference>
<evidence type="ECO:0000313" key="2">
    <source>
        <dbReference type="Proteomes" id="UP000092154"/>
    </source>
</evidence>